<protein>
    <submittedName>
        <fullName evidence="1">Uncharacterized protein</fullName>
    </submittedName>
</protein>
<reference evidence="2" key="1">
    <citation type="journal article" date="2019" name="Int. J. Syst. Evol. Microbiol.">
        <title>The Global Catalogue of Microorganisms (GCM) 10K type strain sequencing project: providing services to taxonomists for standard genome sequencing and annotation.</title>
        <authorList>
            <consortium name="The Broad Institute Genomics Platform"/>
            <consortium name="The Broad Institute Genome Sequencing Center for Infectious Disease"/>
            <person name="Wu L."/>
            <person name="Ma J."/>
        </authorList>
    </citation>
    <scope>NUCLEOTIDE SEQUENCE [LARGE SCALE GENOMIC DNA]</scope>
    <source>
        <strain evidence="2">LMG 29894</strain>
    </source>
</reference>
<name>A0ABV8MMV3_9NEIS</name>
<comment type="caution">
    <text evidence="1">The sequence shown here is derived from an EMBL/GenBank/DDBJ whole genome shotgun (WGS) entry which is preliminary data.</text>
</comment>
<evidence type="ECO:0000313" key="1">
    <source>
        <dbReference type="EMBL" id="MFC4158453.1"/>
    </source>
</evidence>
<proteinExistence type="predicted"/>
<organism evidence="1 2">
    <name type="scientific">Chitinimonas lacunae</name>
    <dbReference type="NCBI Taxonomy" id="1963018"/>
    <lineage>
        <taxon>Bacteria</taxon>
        <taxon>Pseudomonadati</taxon>
        <taxon>Pseudomonadota</taxon>
        <taxon>Betaproteobacteria</taxon>
        <taxon>Neisseriales</taxon>
        <taxon>Chitinibacteraceae</taxon>
        <taxon>Chitinimonas</taxon>
    </lineage>
</organism>
<evidence type="ECO:0000313" key="2">
    <source>
        <dbReference type="Proteomes" id="UP001595791"/>
    </source>
</evidence>
<dbReference type="Proteomes" id="UP001595791">
    <property type="component" value="Unassembled WGS sequence"/>
</dbReference>
<accession>A0ABV8MMV3</accession>
<gene>
    <name evidence="1" type="ORF">ACFOW7_03665</name>
</gene>
<sequence length="131" mass="14197">MDNLHTMRVIAIGFSRMAGTAKASGNQYDMCRLQILLPQTSARTQSMERTAAGFQASELEVDSSRWHQFVNIPYPAHIDVQYVEELVNFKGRAEPRRKLVGVAATTPIALIATQATPTASPSPSAAPKVAA</sequence>
<keyword evidence="2" id="KW-1185">Reference proteome</keyword>
<dbReference type="RefSeq" id="WP_378161138.1">
    <property type="nucleotide sequence ID" value="NZ_JBHSBU010000001.1"/>
</dbReference>
<dbReference type="EMBL" id="JBHSBU010000001">
    <property type="protein sequence ID" value="MFC4158453.1"/>
    <property type="molecule type" value="Genomic_DNA"/>
</dbReference>